<dbReference type="SUPFAM" id="SSF48350">
    <property type="entry name" value="GTPase activation domain, GAP"/>
    <property type="match status" value="1"/>
</dbReference>
<dbReference type="KEGG" id="lbc:LACBIDRAFT_296522"/>
<gene>
    <name evidence="2" type="ORF">LACBIDRAFT_296522</name>
</gene>
<sequence>MKLSLRELCDPLVPNEMYNECIQHSRDHLACICIVEQLPTINVKPLCHSFCH</sequence>
<dbReference type="InterPro" id="IPR008936">
    <property type="entry name" value="Rho_GTPase_activation_prot"/>
</dbReference>
<dbReference type="RefSeq" id="XP_001880240.1">
    <property type="nucleotide sequence ID" value="XM_001880205.1"/>
</dbReference>
<name>B0D907_LACBS</name>
<dbReference type="Gene3D" id="1.10.555.10">
    <property type="entry name" value="Rho GTPase activation protein"/>
    <property type="match status" value="1"/>
</dbReference>
<evidence type="ECO:0000259" key="1">
    <source>
        <dbReference type="PROSITE" id="PS50238"/>
    </source>
</evidence>
<dbReference type="InterPro" id="IPR000198">
    <property type="entry name" value="RhoGAP_dom"/>
</dbReference>
<dbReference type="GeneID" id="6075800"/>
<reference evidence="2 3" key="1">
    <citation type="journal article" date="2008" name="Nature">
        <title>The genome of Laccaria bicolor provides insights into mycorrhizal symbiosis.</title>
        <authorList>
            <person name="Martin F."/>
            <person name="Aerts A."/>
            <person name="Ahren D."/>
            <person name="Brun A."/>
            <person name="Danchin E.G.J."/>
            <person name="Duchaussoy F."/>
            <person name="Gibon J."/>
            <person name="Kohler A."/>
            <person name="Lindquist E."/>
            <person name="Pereda V."/>
            <person name="Salamov A."/>
            <person name="Shapiro H.J."/>
            <person name="Wuyts J."/>
            <person name="Blaudez D."/>
            <person name="Buee M."/>
            <person name="Brokstein P."/>
            <person name="Canbaeck B."/>
            <person name="Cohen D."/>
            <person name="Courty P.E."/>
            <person name="Coutinho P.M."/>
            <person name="Delaruelle C."/>
            <person name="Detter J.C."/>
            <person name="Deveau A."/>
            <person name="DiFazio S."/>
            <person name="Duplessis S."/>
            <person name="Fraissinet-Tachet L."/>
            <person name="Lucic E."/>
            <person name="Frey-Klett P."/>
            <person name="Fourrey C."/>
            <person name="Feussner I."/>
            <person name="Gay G."/>
            <person name="Grimwood J."/>
            <person name="Hoegger P.J."/>
            <person name="Jain P."/>
            <person name="Kilaru S."/>
            <person name="Labbe J."/>
            <person name="Lin Y.C."/>
            <person name="Legue V."/>
            <person name="Le Tacon F."/>
            <person name="Marmeisse R."/>
            <person name="Melayah D."/>
            <person name="Montanini B."/>
            <person name="Muratet M."/>
            <person name="Nehls U."/>
            <person name="Niculita-Hirzel H."/>
            <person name="Oudot-Le Secq M.P."/>
            <person name="Peter M."/>
            <person name="Quesneville H."/>
            <person name="Rajashekar B."/>
            <person name="Reich M."/>
            <person name="Rouhier N."/>
            <person name="Schmutz J."/>
            <person name="Yin T."/>
            <person name="Chalot M."/>
            <person name="Henrissat B."/>
            <person name="Kuees U."/>
            <person name="Lucas S."/>
            <person name="Van de Peer Y."/>
            <person name="Podila G.K."/>
            <person name="Polle A."/>
            <person name="Pukkila P.J."/>
            <person name="Richardson P.M."/>
            <person name="Rouze P."/>
            <person name="Sanders I.R."/>
            <person name="Stajich J.E."/>
            <person name="Tunlid A."/>
            <person name="Tuskan G."/>
            <person name="Grigoriev I.V."/>
        </authorList>
    </citation>
    <scope>NUCLEOTIDE SEQUENCE [LARGE SCALE GENOMIC DNA]</scope>
    <source>
        <strain evidence="3">S238N-H82 / ATCC MYA-4686</strain>
    </source>
</reference>
<accession>B0D907</accession>
<dbReference type="HOGENOM" id="CLU_211152_0_0_1"/>
<dbReference type="EMBL" id="DS547100">
    <property type="protein sequence ID" value="EDR08927.1"/>
    <property type="molecule type" value="Genomic_DNA"/>
</dbReference>
<dbReference type="PROSITE" id="PS50238">
    <property type="entry name" value="RHOGAP"/>
    <property type="match status" value="1"/>
</dbReference>
<evidence type="ECO:0000313" key="3">
    <source>
        <dbReference type="Proteomes" id="UP000001194"/>
    </source>
</evidence>
<proteinExistence type="predicted"/>
<organism evidence="3">
    <name type="scientific">Laccaria bicolor (strain S238N-H82 / ATCC MYA-4686)</name>
    <name type="common">Bicoloured deceiver</name>
    <name type="synonym">Laccaria laccata var. bicolor</name>
    <dbReference type="NCBI Taxonomy" id="486041"/>
    <lineage>
        <taxon>Eukaryota</taxon>
        <taxon>Fungi</taxon>
        <taxon>Dikarya</taxon>
        <taxon>Basidiomycota</taxon>
        <taxon>Agaricomycotina</taxon>
        <taxon>Agaricomycetes</taxon>
        <taxon>Agaricomycetidae</taxon>
        <taxon>Agaricales</taxon>
        <taxon>Agaricineae</taxon>
        <taxon>Hydnangiaceae</taxon>
        <taxon>Laccaria</taxon>
    </lineage>
</organism>
<dbReference type="OrthoDB" id="437889at2759"/>
<dbReference type="GO" id="GO:0007165">
    <property type="term" value="P:signal transduction"/>
    <property type="evidence" value="ECO:0007669"/>
    <property type="project" value="InterPro"/>
</dbReference>
<feature type="domain" description="Rho-GAP" evidence="1">
    <location>
        <begin position="1"/>
        <end position="52"/>
    </location>
</feature>
<dbReference type="AlphaFoldDB" id="B0D907"/>
<keyword evidence="3" id="KW-1185">Reference proteome</keyword>
<protein>
    <submittedName>
        <fullName evidence="2">Predicted protein</fullName>
    </submittedName>
</protein>
<dbReference type="InParanoid" id="B0D907"/>
<dbReference type="Proteomes" id="UP000001194">
    <property type="component" value="Unassembled WGS sequence"/>
</dbReference>
<dbReference type="STRING" id="486041.B0D907"/>
<evidence type="ECO:0000313" key="2">
    <source>
        <dbReference type="EMBL" id="EDR08927.1"/>
    </source>
</evidence>